<dbReference type="EMBL" id="MU865961">
    <property type="protein sequence ID" value="KAK4445892.1"/>
    <property type="molecule type" value="Genomic_DNA"/>
</dbReference>
<feature type="domain" description="DUF7703" evidence="2">
    <location>
        <begin position="4"/>
        <end position="176"/>
    </location>
</feature>
<comment type="caution">
    <text evidence="3">The sequence shown here is derived from an EMBL/GenBank/DDBJ whole genome shotgun (WGS) entry which is preliminary data.</text>
</comment>
<dbReference type="Pfam" id="PF24802">
    <property type="entry name" value="DUF7703"/>
    <property type="match status" value="1"/>
</dbReference>
<reference evidence="3" key="1">
    <citation type="journal article" date="2023" name="Mol. Phylogenet. Evol.">
        <title>Genome-scale phylogeny and comparative genomics of the fungal order Sordariales.</title>
        <authorList>
            <person name="Hensen N."/>
            <person name="Bonometti L."/>
            <person name="Westerberg I."/>
            <person name="Brannstrom I.O."/>
            <person name="Guillou S."/>
            <person name="Cros-Aarteil S."/>
            <person name="Calhoun S."/>
            <person name="Haridas S."/>
            <person name="Kuo A."/>
            <person name="Mondo S."/>
            <person name="Pangilinan J."/>
            <person name="Riley R."/>
            <person name="LaButti K."/>
            <person name="Andreopoulos B."/>
            <person name="Lipzen A."/>
            <person name="Chen C."/>
            <person name="Yan M."/>
            <person name="Daum C."/>
            <person name="Ng V."/>
            <person name="Clum A."/>
            <person name="Steindorff A."/>
            <person name="Ohm R.A."/>
            <person name="Martin F."/>
            <person name="Silar P."/>
            <person name="Natvig D.O."/>
            <person name="Lalanne C."/>
            <person name="Gautier V."/>
            <person name="Ament-Velasquez S.L."/>
            <person name="Kruys A."/>
            <person name="Hutchinson M.I."/>
            <person name="Powell A.J."/>
            <person name="Barry K."/>
            <person name="Miller A.N."/>
            <person name="Grigoriev I.V."/>
            <person name="Debuchy R."/>
            <person name="Gladieux P."/>
            <person name="Hiltunen Thoren M."/>
            <person name="Johannesson H."/>
        </authorList>
    </citation>
    <scope>NUCLEOTIDE SEQUENCE</scope>
    <source>
        <strain evidence="3">PSN243</strain>
    </source>
</reference>
<evidence type="ECO:0000256" key="1">
    <source>
        <dbReference type="SAM" id="Phobius"/>
    </source>
</evidence>
<evidence type="ECO:0000259" key="2">
    <source>
        <dbReference type="Pfam" id="PF24802"/>
    </source>
</evidence>
<proteinExistence type="predicted"/>
<name>A0AAV9GCJ0_9PEZI</name>
<dbReference type="PANTHER" id="PTHR37013">
    <property type="entry name" value="INTEGRAL MEMBRANE PROTEIN (AFU_ORTHOLOGUE AFUA_1G05950)-RELATED"/>
    <property type="match status" value="1"/>
</dbReference>
<feature type="transmembrane region" description="Helical" evidence="1">
    <location>
        <begin position="114"/>
        <end position="134"/>
    </location>
</feature>
<feature type="transmembrane region" description="Helical" evidence="1">
    <location>
        <begin position="30"/>
        <end position="55"/>
    </location>
</feature>
<reference evidence="3" key="2">
    <citation type="submission" date="2023-05" db="EMBL/GenBank/DDBJ databases">
        <authorList>
            <consortium name="Lawrence Berkeley National Laboratory"/>
            <person name="Steindorff A."/>
            <person name="Hensen N."/>
            <person name="Bonometti L."/>
            <person name="Westerberg I."/>
            <person name="Brannstrom I.O."/>
            <person name="Guillou S."/>
            <person name="Cros-Aarteil S."/>
            <person name="Calhoun S."/>
            <person name="Haridas S."/>
            <person name="Kuo A."/>
            <person name="Mondo S."/>
            <person name="Pangilinan J."/>
            <person name="Riley R."/>
            <person name="Labutti K."/>
            <person name="Andreopoulos B."/>
            <person name="Lipzen A."/>
            <person name="Chen C."/>
            <person name="Yanf M."/>
            <person name="Daum C."/>
            <person name="Ng V."/>
            <person name="Clum A."/>
            <person name="Ohm R."/>
            <person name="Martin F."/>
            <person name="Silar P."/>
            <person name="Natvig D."/>
            <person name="Lalanne C."/>
            <person name="Gautier V."/>
            <person name="Ament-Velasquez S.L."/>
            <person name="Kruys A."/>
            <person name="Hutchinson M.I."/>
            <person name="Powell A.J."/>
            <person name="Barry K."/>
            <person name="Miller A.N."/>
            <person name="Grigoriev I.V."/>
            <person name="Debuchy R."/>
            <person name="Gladieux P."/>
            <person name="Thoren M.H."/>
            <person name="Johannesson H."/>
        </authorList>
    </citation>
    <scope>NUCLEOTIDE SEQUENCE</scope>
    <source>
        <strain evidence="3">PSN243</strain>
    </source>
</reference>
<keyword evidence="1" id="KW-0472">Membrane</keyword>
<keyword evidence="1" id="KW-0812">Transmembrane</keyword>
<dbReference type="InterPro" id="IPR056120">
    <property type="entry name" value="DUF7703"/>
</dbReference>
<keyword evidence="1" id="KW-1133">Transmembrane helix</keyword>
<accession>A0AAV9GCJ0</accession>
<dbReference type="AlphaFoldDB" id="A0AAV9GCJ0"/>
<sequence>MYILGWYCMVTGQSLVLYSRLHLILHRPRVLRAVLIMIICNAIICHIPPTILAYGKDAGLTSFQKPYAIYEKIQVTLFFVQEVIISSLYIHEALRLMRERKGVLDDGKGRAQRLLIHLLCANVLVLALDVNILAMEYAGLHNIQTSAKTFIYSAKLKVEFSILNKLVELMRRNSGSSMGTDDTLMAPTLRMPGFVVAGDEEAQEKAEREGNTRWIGLGTGEKGIGSVLTKEVEERESNVGV</sequence>
<gene>
    <name evidence="3" type="ORF">QBC34DRAFT_383808</name>
</gene>
<feature type="transmembrane region" description="Helical" evidence="1">
    <location>
        <begin position="75"/>
        <end position="94"/>
    </location>
</feature>
<protein>
    <recommendedName>
        <fullName evidence="2">DUF7703 domain-containing protein</fullName>
    </recommendedName>
</protein>
<keyword evidence="4" id="KW-1185">Reference proteome</keyword>
<organism evidence="3 4">
    <name type="scientific">Podospora aff. communis PSN243</name>
    <dbReference type="NCBI Taxonomy" id="3040156"/>
    <lineage>
        <taxon>Eukaryota</taxon>
        <taxon>Fungi</taxon>
        <taxon>Dikarya</taxon>
        <taxon>Ascomycota</taxon>
        <taxon>Pezizomycotina</taxon>
        <taxon>Sordariomycetes</taxon>
        <taxon>Sordariomycetidae</taxon>
        <taxon>Sordariales</taxon>
        <taxon>Podosporaceae</taxon>
        <taxon>Podospora</taxon>
    </lineage>
</organism>
<dbReference type="Proteomes" id="UP001321760">
    <property type="component" value="Unassembled WGS sequence"/>
</dbReference>
<evidence type="ECO:0000313" key="3">
    <source>
        <dbReference type="EMBL" id="KAK4445892.1"/>
    </source>
</evidence>
<dbReference type="PANTHER" id="PTHR37013:SF3">
    <property type="entry name" value="INTEGRAL MEMBRANE PROTEIN (AFU_ORTHOLOGUE AFUA_1G05950)"/>
    <property type="match status" value="1"/>
</dbReference>
<evidence type="ECO:0000313" key="4">
    <source>
        <dbReference type="Proteomes" id="UP001321760"/>
    </source>
</evidence>